<dbReference type="SUPFAM" id="SSF46689">
    <property type="entry name" value="Homeodomain-like"/>
    <property type="match status" value="1"/>
</dbReference>
<feature type="region of interest" description="Disordered" evidence="7">
    <location>
        <begin position="503"/>
        <end position="590"/>
    </location>
</feature>
<accession>A0A1R3IV02</accession>
<dbReference type="GO" id="GO:0006355">
    <property type="term" value="P:regulation of DNA-templated transcription"/>
    <property type="evidence" value="ECO:0007669"/>
    <property type="project" value="UniProtKB-ARBA"/>
</dbReference>
<dbReference type="STRING" id="210143.A0A1R3IV02"/>
<dbReference type="AlphaFoldDB" id="A0A1R3IV02"/>
<name>A0A1R3IV02_COCAP</name>
<evidence type="ECO:0000259" key="8">
    <source>
        <dbReference type="PROSITE" id="PS50090"/>
    </source>
</evidence>
<dbReference type="Gramene" id="OMO86419">
    <property type="protein sequence ID" value="OMO86419"/>
    <property type="gene ID" value="CCACVL1_09602"/>
</dbReference>
<keyword evidence="3" id="KW-0805">Transcription regulation</keyword>
<keyword evidence="10" id="KW-1185">Reference proteome</keyword>
<dbReference type="OMA" id="NPCFINI"/>
<dbReference type="PANTHER" id="PTHR21654:SF73">
    <property type="entry name" value="TRIHELIX TRANSCRIPTION FACTOR GT-2"/>
    <property type="match status" value="1"/>
</dbReference>
<gene>
    <name evidence="9" type="ORF">CCACVL1_09602</name>
</gene>
<keyword evidence="6" id="KW-0539">Nucleus</keyword>
<comment type="subcellular location">
    <subcellularLocation>
        <location evidence="1">Nucleus</location>
    </subcellularLocation>
</comment>
<feature type="region of interest" description="Disordered" evidence="7">
    <location>
        <begin position="359"/>
        <end position="379"/>
    </location>
</feature>
<dbReference type="GO" id="GO:0005634">
    <property type="term" value="C:nucleus"/>
    <property type="evidence" value="ECO:0007669"/>
    <property type="project" value="UniProtKB-SubCell"/>
</dbReference>
<evidence type="ECO:0000256" key="6">
    <source>
        <dbReference type="ARBA" id="ARBA00023242"/>
    </source>
</evidence>
<keyword evidence="4" id="KW-0238">DNA-binding</keyword>
<feature type="compositionally biased region" description="Pro residues" evidence="7">
    <location>
        <begin position="362"/>
        <end position="371"/>
    </location>
</feature>
<reference evidence="9 10" key="1">
    <citation type="submission" date="2013-09" db="EMBL/GenBank/DDBJ databases">
        <title>Corchorus capsularis genome sequencing.</title>
        <authorList>
            <person name="Alam M."/>
            <person name="Haque M.S."/>
            <person name="Islam M.S."/>
            <person name="Emdad E.M."/>
            <person name="Islam M.M."/>
            <person name="Ahmed B."/>
            <person name="Halim A."/>
            <person name="Hossen Q.M.M."/>
            <person name="Hossain M.Z."/>
            <person name="Ahmed R."/>
            <person name="Khan M.M."/>
            <person name="Islam R."/>
            <person name="Rashid M.M."/>
            <person name="Khan S.A."/>
            <person name="Rahman M.S."/>
            <person name="Alam M."/>
        </authorList>
    </citation>
    <scope>NUCLEOTIDE SEQUENCE [LARGE SCALE GENOMIC DNA]</scope>
    <source>
        <strain evidence="10">cv. CVL-1</strain>
        <tissue evidence="9">Whole seedling</tissue>
    </source>
</reference>
<feature type="compositionally biased region" description="Acidic residues" evidence="7">
    <location>
        <begin position="547"/>
        <end position="575"/>
    </location>
</feature>
<evidence type="ECO:0000256" key="1">
    <source>
        <dbReference type="ARBA" id="ARBA00004123"/>
    </source>
</evidence>
<dbReference type="FunFam" id="1.10.10.60:FF:000092">
    <property type="entry name" value="Trihelix transcription factor GT-2"/>
    <property type="match status" value="1"/>
</dbReference>
<dbReference type="PROSITE" id="PS50090">
    <property type="entry name" value="MYB_LIKE"/>
    <property type="match status" value="2"/>
</dbReference>
<feature type="region of interest" description="Disordered" evidence="7">
    <location>
        <begin position="237"/>
        <end position="260"/>
    </location>
</feature>
<evidence type="ECO:0000256" key="3">
    <source>
        <dbReference type="ARBA" id="ARBA00023015"/>
    </source>
</evidence>
<evidence type="ECO:0000313" key="9">
    <source>
        <dbReference type="EMBL" id="OMO86419.1"/>
    </source>
</evidence>
<dbReference type="EMBL" id="AWWV01009466">
    <property type="protein sequence ID" value="OMO86419.1"/>
    <property type="molecule type" value="Genomic_DNA"/>
</dbReference>
<feature type="domain" description="Myb-like" evidence="8">
    <location>
        <begin position="55"/>
        <end position="113"/>
    </location>
</feature>
<keyword evidence="2" id="KW-0677">Repeat</keyword>
<feature type="compositionally biased region" description="Basic and acidic residues" evidence="7">
    <location>
        <begin position="39"/>
        <end position="50"/>
    </location>
</feature>
<dbReference type="PANTHER" id="PTHR21654">
    <property type="entry name" value="FI21293P1"/>
    <property type="match status" value="1"/>
</dbReference>
<sequence length="590" mass="65864">MVESSADIIVSAAPPAGIIHHEGGSSSEIGMAAATNSGEEDKGRVDEGDRSFGGNRWPRQETLALLKIRSDMDAVFRDSSLKGPLWEEVSRKLAELGYHRSAKKCKEKFENVYKYHKRTKDGRTSKADGKTYRFFDQLEALENLHSLQSLSPPKPQTPTPTSAAPTMPWANNPPSSAATNIHHHVQSSNPTNNVPPQTTNAINPTNISTQAVPLHSISPFSNIPSHNSFQNISSNLFSTSTSSSTASDDDSDHQYGNSNGKKRKWKEFFRRLTKEVIQKQEELQNKFLQTIERCEQERTAREDSWRIQEMARINREHEILVQERSTAAAKDAAVIAFLQKVSGIQVQQPITTVQFQVQPQEVPQPPPPQAPPSTVAAPVSLPVPSQALSFDSPMKMSNGTGGNKNAALASPSRWPKAEVEALIKLRTNLDVKYQDNGPKAPLWEEISSAMRKIGYNRSAKRCKEKWENINKYFKKVKESNKKRPEDSKTCPYFHQLDAIYKERSSSTTKNDNNNNSSLGSSSTTMQQQQVPLMVRPEQQWPPQQADEMMEEGADRENVDEEDIGDSEEEDYEGNDFELVANKTAPMGTAE</sequence>
<dbReference type="CDD" id="cd12203">
    <property type="entry name" value="GT1"/>
    <property type="match status" value="2"/>
</dbReference>
<dbReference type="SMART" id="SM00717">
    <property type="entry name" value="SANT"/>
    <property type="match status" value="2"/>
</dbReference>
<dbReference type="Gene3D" id="1.10.10.60">
    <property type="entry name" value="Homeodomain-like"/>
    <property type="match status" value="2"/>
</dbReference>
<dbReference type="OrthoDB" id="691673at2759"/>
<dbReference type="InterPro" id="IPR001005">
    <property type="entry name" value="SANT/Myb"/>
</dbReference>
<evidence type="ECO:0000256" key="7">
    <source>
        <dbReference type="SAM" id="MobiDB-lite"/>
    </source>
</evidence>
<feature type="compositionally biased region" description="Low complexity" evidence="7">
    <location>
        <begin position="505"/>
        <end position="524"/>
    </location>
</feature>
<comment type="caution">
    <text evidence="9">The sequence shown here is derived from an EMBL/GenBank/DDBJ whole genome shotgun (WGS) entry which is preliminary data.</text>
</comment>
<dbReference type="InterPro" id="IPR044822">
    <property type="entry name" value="Myb_DNA-bind_4"/>
</dbReference>
<dbReference type="InterPro" id="IPR009057">
    <property type="entry name" value="Homeodomain-like_sf"/>
</dbReference>
<dbReference type="FunFam" id="1.10.10.60:FF:000061">
    <property type="entry name" value="Trihelix transcription factor GT-2"/>
    <property type="match status" value="1"/>
</dbReference>
<evidence type="ECO:0000256" key="4">
    <source>
        <dbReference type="ARBA" id="ARBA00023125"/>
    </source>
</evidence>
<organism evidence="9 10">
    <name type="scientific">Corchorus capsularis</name>
    <name type="common">Jute</name>
    <dbReference type="NCBI Taxonomy" id="210143"/>
    <lineage>
        <taxon>Eukaryota</taxon>
        <taxon>Viridiplantae</taxon>
        <taxon>Streptophyta</taxon>
        <taxon>Embryophyta</taxon>
        <taxon>Tracheophyta</taxon>
        <taxon>Spermatophyta</taxon>
        <taxon>Magnoliopsida</taxon>
        <taxon>eudicotyledons</taxon>
        <taxon>Gunneridae</taxon>
        <taxon>Pentapetalae</taxon>
        <taxon>rosids</taxon>
        <taxon>malvids</taxon>
        <taxon>Malvales</taxon>
        <taxon>Malvaceae</taxon>
        <taxon>Grewioideae</taxon>
        <taxon>Apeibeae</taxon>
        <taxon>Corchorus</taxon>
    </lineage>
</organism>
<feature type="domain" description="Myb-like" evidence="8">
    <location>
        <begin position="412"/>
        <end position="470"/>
    </location>
</feature>
<proteinExistence type="predicted"/>
<evidence type="ECO:0000256" key="2">
    <source>
        <dbReference type="ARBA" id="ARBA00022737"/>
    </source>
</evidence>
<keyword evidence="5" id="KW-0804">Transcription</keyword>
<dbReference type="GO" id="GO:0003677">
    <property type="term" value="F:DNA binding"/>
    <property type="evidence" value="ECO:0007669"/>
    <property type="project" value="UniProtKB-KW"/>
</dbReference>
<feature type="region of interest" description="Disordered" evidence="7">
    <location>
        <begin position="34"/>
        <end position="56"/>
    </location>
</feature>
<evidence type="ECO:0000313" key="10">
    <source>
        <dbReference type="Proteomes" id="UP000188268"/>
    </source>
</evidence>
<dbReference type="Proteomes" id="UP000188268">
    <property type="component" value="Unassembled WGS sequence"/>
</dbReference>
<evidence type="ECO:0000256" key="5">
    <source>
        <dbReference type="ARBA" id="ARBA00023163"/>
    </source>
</evidence>
<dbReference type="Pfam" id="PF13837">
    <property type="entry name" value="Myb_DNA-bind_4"/>
    <property type="match status" value="2"/>
</dbReference>
<protein>
    <recommendedName>
        <fullName evidence="8">Myb-like domain-containing protein</fullName>
    </recommendedName>
</protein>